<accession>A0A6J4S0E7</accession>
<dbReference type="AlphaFoldDB" id="A0A6J4S0E7"/>
<gene>
    <name evidence="1" type="ORF">AVDCRST_MAG02-4738</name>
</gene>
<dbReference type="EMBL" id="CADCVH010000129">
    <property type="protein sequence ID" value="CAA9482037.1"/>
    <property type="molecule type" value="Genomic_DNA"/>
</dbReference>
<reference evidence="1" key="1">
    <citation type="submission" date="2020-02" db="EMBL/GenBank/DDBJ databases">
        <authorList>
            <person name="Meier V. D."/>
        </authorList>
    </citation>
    <scope>NUCLEOTIDE SEQUENCE</scope>
    <source>
        <strain evidence="1">AVDCRST_MAG02</strain>
    </source>
</reference>
<organism evidence="1">
    <name type="scientific">uncultured Rubrobacteraceae bacterium</name>
    <dbReference type="NCBI Taxonomy" id="349277"/>
    <lineage>
        <taxon>Bacteria</taxon>
        <taxon>Bacillati</taxon>
        <taxon>Actinomycetota</taxon>
        <taxon>Rubrobacteria</taxon>
        <taxon>Rubrobacterales</taxon>
        <taxon>Rubrobacteraceae</taxon>
        <taxon>environmental samples</taxon>
    </lineage>
</organism>
<proteinExistence type="predicted"/>
<evidence type="ECO:0000313" key="1">
    <source>
        <dbReference type="EMBL" id="CAA9482037.1"/>
    </source>
</evidence>
<name>A0A6J4S0E7_9ACTN</name>
<protein>
    <submittedName>
        <fullName evidence="1">Uncharacterized protein</fullName>
    </submittedName>
</protein>
<sequence length="105" mass="12250">MSIVVESTRGHYERKEEPCGKSYAWCPERVVVECGCGERAVLTRSQAACRCGADHAALVAEELGSRRMPYAALHPWREEHREWWEKQDDHLRSEFQYSRELRAVE</sequence>